<dbReference type="GO" id="GO:0006808">
    <property type="term" value="P:regulation of nitrogen utilization"/>
    <property type="evidence" value="ECO:0007669"/>
    <property type="project" value="UniProtKB-UniRule"/>
</dbReference>
<feature type="region of interest" description="Uridylyltransferase" evidence="7">
    <location>
        <begin position="1"/>
        <end position="344"/>
    </location>
</feature>
<comment type="caution">
    <text evidence="7">Lacks conserved residue(s) required for the propagation of feature annotation.</text>
</comment>
<dbReference type="CDD" id="cd04900">
    <property type="entry name" value="ACT_UUR-like_1"/>
    <property type="match status" value="1"/>
</dbReference>
<dbReference type="InterPro" id="IPR010043">
    <property type="entry name" value="UTase/UR"/>
</dbReference>
<dbReference type="SUPFAM" id="SSF109604">
    <property type="entry name" value="HD-domain/PDEase-like"/>
    <property type="match status" value="1"/>
</dbReference>
<evidence type="ECO:0000256" key="1">
    <source>
        <dbReference type="ARBA" id="ARBA00022679"/>
    </source>
</evidence>
<dbReference type="InterPro" id="IPR013546">
    <property type="entry name" value="PII_UdlTrfase/GS_AdlTrfase"/>
</dbReference>
<dbReference type="PANTHER" id="PTHR47320:SF1">
    <property type="entry name" value="BIFUNCTIONAL URIDYLYLTRANSFERASE_URIDYLYL-REMOVING ENZYME"/>
    <property type="match status" value="1"/>
</dbReference>
<keyword evidence="1 7" id="KW-0808">Transferase</keyword>
<dbReference type="Pfam" id="PF01966">
    <property type="entry name" value="HD"/>
    <property type="match status" value="1"/>
</dbReference>
<dbReference type="HAMAP" id="MF_00277">
    <property type="entry name" value="PII_uridylyl_transf"/>
    <property type="match status" value="1"/>
</dbReference>
<feature type="domain" description="ACT" evidence="8">
    <location>
        <begin position="705"/>
        <end position="791"/>
    </location>
</feature>
<comment type="domain">
    <text evidence="7">Has four distinct domains: an N-terminal nucleotidyltransferase (NT) domain responsible for UTase activity, a central HD domain that encodes UR activity, and two C-terminal ACT domains that seem to have a role in glutamine sensing.</text>
</comment>
<dbReference type="PANTHER" id="PTHR47320">
    <property type="entry name" value="BIFUNCTIONAL URIDYLYLTRANSFERASE/URIDYLYL-REMOVING ENZYME"/>
    <property type="match status" value="1"/>
</dbReference>
<comment type="similarity">
    <text evidence="7">Belongs to the GlnD family.</text>
</comment>
<dbReference type="FunFam" id="1.10.3090.10:FF:000005">
    <property type="entry name" value="Bifunctional uridylyltransferase/uridylyl-removing enzyme"/>
    <property type="match status" value="1"/>
</dbReference>
<reference evidence="10 11" key="1">
    <citation type="journal article" date="2016" name="Nat. Commun.">
        <title>Thousands of microbial genomes shed light on interconnected biogeochemical processes in an aquifer system.</title>
        <authorList>
            <person name="Anantharaman K."/>
            <person name="Brown C.T."/>
            <person name="Hug L.A."/>
            <person name="Sharon I."/>
            <person name="Castelle C.J."/>
            <person name="Probst A.J."/>
            <person name="Thomas B.C."/>
            <person name="Singh A."/>
            <person name="Wilkins M.J."/>
            <person name="Karaoz U."/>
            <person name="Brodie E.L."/>
            <person name="Williams K.H."/>
            <person name="Hubbard S.S."/>
            <person name="Banfield J.F."/>
        </authorList>
    </citation>
    <scope>NUCLEOTIDE SEQUENCE [LARGE SCALE GENOMIC DNA]</scope>
</reference>
<comment type="cofactor">
    <cofactor evidence="7">
        <name>Mg(2+)</name>
        <dbReference type="ChEBI" id="CHEBI:18420"/>
    </cofactor>
</comment>
<dbReference type="Proteomes" id="UP000178885">
    <property type="component" value="Unassembled WGS sequence"/>
</dbReference>
<dbReference type="AlphaFoldDB" id="A0A1F6TMV2"/>
<evidence type="ECO:0000256" key="4">
    <source>
        <dbReference type="ARBA" id="ARBA00022801"/>
    </source>
</evidence>
<dbReference type="SMART" id="SM00471">
    <property type="entry name" value="HDc"/>
    <property type="match status" value="1"/>
</dbReference>
<feature type="domain" description="ACT" evidence="8">
    <location>
        <begin position="814"/>
        <end position="887"/>
    </location>
</feature>
<evidence type="ECO:0000313" key="11">
    <source>
        <dbReference type="Proteomes" id="UP000178885"/>
    </source>
</evidence>
<keyword evidence="5 7" id="KW-0460">Magnesium</keyword>
<dbReference type="PIRSF" id="PIRSF006288">
    <property type="entry name" value="PII_uridyltransf"/>
    <property type="match status" value="1"/>
</dbReference>
<dbReference type="STRING" id="1817760.A2151_05735"/>
<dbReference type="SUPFAM" id="SSF55021">
    <property type="entry name" value="ACT-like"/>
    <property type="match status" value="2"/>
</dbReference>
<comment type="caution">
    <text evidence="10">The sequence shown here is derived from an EMBL/GenBank/DDBJ whole genome shotgun (WGS) entry which is preliminary data.</text>
</comment>
<comment type="catalytic activity">
    <reaction evidence="7">
        <text>[protein-PII]-L-tyrosine + UTP = [protein-PII]-uridylyl-L-tyrosine + diphosphate</text>
        <dbReference type="Rhea" id="RHEA:13673"/>
        <dbReference type="Rhea" id="RHEA-COMP:12147"/>
        <dbReference type="Rhea" id="RHEA-COMP:12148"/>
        <dbReference type="ChEBI" id="CHEBI:33019"/>
        <dbReference type="ChEBI" id="CHEBI:46398"/>
        <dbReference type="ChEBI" id="CHEBI:46858"/>
        <dbReference type="ChEBI" id="CHEBI:90602"/>
        <dbReference type="EC" id="2.7.7.59"/>
    </reaction>
</comment>
<evidence type="ECO:0000256" key="3">
    <source>
        <dbReference type="ARBA" id="ARBA00022737"/>
    </source>
</evidence>
<dbReference type="CDD" id="cd05401">
    <property type="entry name" value="NT_GlnE_GlnD_like"/>
    <property type="match status" value="1"/>
</dbReference>
<dbReference type="SUPFAM" id="SSF81301">
    <property type="entry name" value="Nucleotidyltransferase"/>
    <property type="match status" value="1"/>
</dbReference>
<evidence type="ECO:0000313" key="10">
    <source>
        <dbReference type="EMBL" id="OGI46464.1"/>
    </source>
</evidence>
<evidence type="ECO:0000256" key="7">
    <source>
        <dbReference type="HAMAP-Rule" id="MF_00277"/>
    </source>
</evidence>
<feature type="domain" description="HD" evidence="9">
    <location>
        <begin position="463"/>
        <end position="585"/>
    </location>
</feature>
<keyword evidence="3" id="KW-0677">Repeat</keyword>
<keyword evidence="4 7" id="KW-0378">Hydrolase</keyword>
<evidence type="ECO:0000256" key="2">
    <source>
        <dbReference type="ARBA" id="ARBA00022695"/>
    </source>
</evidence>
<dbReference type="InterPro" id="IPR003607">
    <property type="entry name" value="HD/PDEase_dom"/>
</dbReference>
<dbReference type="GO" id="GO:0008081">
    <property type="term" value="F:phosphoric diester hydrolase activity"/>
    <property type="evidence" value="ECO:0007669"/>
    <property type="project" value="UniProtKB-UniRule"/>
</dbReference>
<dbReference type="InterPro" id="IPR005105">
    <property type="entry name" value="GlnD_Uridyltrans_N"/>
</dbReference>
<dbReference type="CDD" id="cd04899">
    <property type="entry name" value="ACT_ACR-UUR-like_2"/>
    <property type="match status" value="1"/>
</dbReference>
<keyword evidence="6 7" id="KW-0511">Multifunctional enzyme</keyword>
<gene>
    <name evidence="7" type="primary">glnD</name>
    <name evidence="10" type="ORF">A2151_05735</name>
</gene>
<comment type="function">
    <text evidence="7">Modifies, by uridylylation and deuridylylation, the PII regulatory proteins (GlnB and homologs), in response to the nitrogen status of the cell that GlnD senses through the glutamine level. Under low glutamine levels, catalyzes the conversion of the PII proteins and UTP to PII-UMP and PPi, while under higher glutamine levels, GlnD hydrolyzes PII-UMP to PII and UMP (deuridylylation). Thus, controls uridylylation state and activity of the PII proteins, and plays an important role in the regulation of nitrogen metabolism.</text>
</comment>
<protein>
    <recommendedName>
        <fullName evidence="7">Bifunctional uridylyltransferase/uridylyl-removing enzyme</fullName>
        <shortName evidence="7">UTase/UR</shortName>
    </recommendedName>
    <alternativeName>
        <fullName evidence="7">Bifunctional [protein-PII] modification enzyme</fullName>
    </alternativeName>
    <alternativeName>
        <fullName evidence="7">Bifunctional nitrogen sensor protein</fullName>
    </alternativeName>
    <domain>
        <recommendedName>
            <fullName evidence="7">[Protein-PII] uridylyltransferase</fullName>
            <shortName evidence="7">PII uridylyltransferase</shortName>
            <shortName evidence="7">UTase</shortName>
            <ecNumber evidence="7">2.7.7.59</ecNumber>
        </recommendedName>
    </domain>
    <domain>
        <recommendedName>
            <fullName evidence="7">[Protein-PII]-UMP uridylyl-removing enzyme</fullName>
            <shortName evidence="7">UR</shortName>
            <ecNumber evidence="7">3.1.4.-</ecNumber>
        </recommendedName>
    </domain>
</protein>
<dbReference type="EMBL" id="MFSU01000081">
    <property type="protein sequence ID" value="OGI46464.1"/>
    <property type="molecule type" value="Genomic_DNA"/>
</dbReference>
<dbReference type="InterPro" id="IPR002912">
    <property type="entry name" value="ACT_dom"/>
</dbReference>
<dbReference type="Gene3D" id="3.30.460.10">
    <property type="entry name" value="Beta Polymerase, domain 2"/>
    <property type="match status" value="1"/>
</dbReference>
<evidence type="ECO:0000259" key="8">
    <source>
        <dbReference type="PROSITE" id="PS51671"/>
    </source>
</evidence>
<dbReference type="CDD" id="cd00077">
    <property type="entry name" value="HDc"/>
    <property type="match status" value="1"/>
</dbReference>
<dbReference type="PROSITE" id="PS51831">
    <property type="entry name" value="HD"/>
    <property type="match status" value="1"/>
</dbReference>
<evidence type="ECO:0000259" key="9">
    <source>
        <dbReference type="PROSITE" id="PS51831"/>
    </source>
</evidence>
<organism evidence="10 11">
    <name type="scientific">Candidatus Muproteobacteria bacterium RBG_16_65_34</name>
    <dbReference type="NCBI Taxonomy" id="1817760"/>
    <lineage>
        <taxon>Bacteria</taxon>
        <taxon>Pseudomonadati</taxon>
        <taxon>Pseudomonadota</taxon>
        <taxon>Candidatus Muproteobacteria</taxon>
    </lineage>
</organism>
<comment type="catalytic activity">
    <reaction evidence="7">
        <text>[protein-PII]-uridylyl-L-tyrosine + H2O = [protein-PII]-L-tyrosine + UMP + H(+)</text>
        <dbReference type="Rhea" id="RHEA:48600"/>
        <dbReference type="Rhea" id="RHEA-COMP:12147"/>
        <dbReference type="Rhea" id="RHEA-COMP:12148"/>
        <dbReference type="ChEBI" id="CHEBI:15377"/>
        <dbReference type="ChEBI" id="CHEBI:15378"/>
        <dbReference type="ChEBI" id="CHEBI:46858"/>
        <dbReference type="ChEBI" id="CHEBI:57865"/>
        <dbReference type="ChEBI" id="CHEBI:90602"/>
    </reaction>
</comment>
<dbReference type="Gene3D" id="1.20.120.330">
    <property type="entry name" value="Nucleotidyltransferases domain 2"/>
    <property type="match status" value="1"/>
</dbReference>
<dbReference type="NCBIfam" id="TIGR01693">
    <property type="entry name" value="UTase_glnD"/>
    <property type="match status" value="1"/>
</dbReference>
<dbReference type="Pfam" id="PF03445">
    <property type="entry name" value="DUF294"/>
    <property type="match status" value="1"/>
</dbReference>
<dbReference type="InterPro" id="IPR043519">
    <property type="entry name" value="NT_sf"/>
</dbReference>
<evidence type="ECO:0000256" key="5">
    <source>
        <dbReference type="ARBA" id="ARBA00022842"/>
    </source>
</evidence>
<dbReference type="Pfam" id="PF08335">
    <property type="entry name" value="GlnD_UR_UTase"/>
    <property type="match status" value="1"/>
</dbReference>
<dbReference type="Gene3D" id="1.10.3210.10">
    <property type="entry name" value="Hypothetical protein af1432"/>
    <property type="match status" value="1"/>
</dbReference>
<sequence length="896" mass="102246">MTLGKNALLDVHALAQSVHASASPLAPFREALRGARERLKRRYFEKPDAAPRLVALYAWLVDQLLIHAWRLHERNLPVGARSALVAVGGYGRGELHPASDIDLMLLLDKDGPEKVREFVETLIRFLWDMGLEVGHSVRTVKDCVREARADLSVATNLMEARLLAGDAGLFERMRAAVHASKIWPSKKFFAAKLAEQAERHHHFNDTAYNLEPNIKDGPGGLRDIQTIAWVTQRHFDTASLHDLVAREFLSEEEYRTLVRGRDHLWTVRAGLHHLAGRREDRLLFDHQRALAKLLGYEDKPGILAVEQFMKHHYRAVQELSLLNEILLQHFQEVLLARGRARIKTINRRFQSHNGYLEVRHPKVFERAPYALLELFLVMQQRPELKGVRADTIRLVRANLHRLDTKFRADLAARSLFMEIMRQPRGITHELRRMNAYGVLGAYLPAFGRIVGQMQHDLFHVYTVDQHSLFVVRNLRRLTVAEYRHELPFASELIQRVFKPERLYLAGLFHDIAKGRGGDHSELGESEAEAFGRLHNLSEYDTRFVCWLVRHHLLMSWTAQREDVSDPEVVFRFAQKVGDQERLDNLYLLTVADMRGTSPAVWNAWKGRLLSQLYSATTRLLRRGIAEPLDLEAHIADLKREAAALLRHRHLAAEVVQHFWQNLEADYFLPYDADSLAWHAAAIARTSSAELPVVATRYAPELGGSEFLFYTPDREDLFVIITGGFDRLNLSIQDARIHTLRNGFALDTFVVLDHEGQAVSDPRQLAQLQKAMREQLLEPKPGRDLAAARLPRQLQHFPIGTRAQFAPAPNKPLTLMEVTAQDRPGLLYQVALALKHCRVNLVAAKVATYGERAEDIFFINTRDGAPVPEAQQKCLEAEVVRRLEPTPAKPEARSVEF</sequence>
<evidence type="ECO:0000256" key="6">
    <source>
        <dbReference type="ARBA" id="ARBA00023268"/>
    </source>
</evidence>
<dbReference type="GO" id="GO:0008773">
    <property type="term" value="F:[protein-PII] uridylyltransferase activity"/>
    <property type="evidence" value="ECO:0007669"/>
    <property type="project" value="UniProtKB-UniRule"/>
</dbReference>
<name>A0A1F6TMV2_9PROT</name>
<dbReference type="InterPro" id="IPR006674">
    <property type="entry name" value="HD_domain"/>
</dbReference>
<dbReference type="EC" id="3.1.4.-" evidence="7"/>
<accession>A0A1F6TMV2</accession>
<dbReference type="PROSITE" id="PS51671">
    <property type="entry name" value="ACT"/>
    <property type="match status" value="2"/>
</dbReference>
<dbReference type="EC" id="2.7.7.59" evidence="7"/>
<keyword evidence="2 7" id="KW-0548">Nucleotidyltransferase</keyword>
<comment type="activity regulation">
    <text evidence="7">Uridylyltransferase (UTase) activity is inhibited by glutamine, while glutamine activates uridylyl-removing (UR) activity.</text>
</comment>
<dbReference type="InterPro" id="IPR045865">
    <property type="entry name" value="ACT-like_dom_sf"/>
</dbReference>
<proteinExistence type="inferred from homology"/>
<dbReference type="SUPFAM" id="SSF81593">
    <property type="entry name" value="Nucleotidyltransferase substrate binding subunit/domain"/>
    <property type="match status" value="1"/>
</dbReference>